<evidence type="ECO:0000256" key="5">
    <source>
        <dbReference type="ARBA" id="ARBA00022825"/>
    </source>
</evidence>
<keyword evidence="6 8" id="KW-1133">Transmembrane helix</keyword>
<feature type="domain" description="Peptidase S54 rhomboid" evidence="9">
    <location>
        <begin position="74"/>
        <end position="214"/>
    </location>
</feature>
<keyword evidence="11" id="KW-1185">Reference proteome</keyword>
<dbReference type="SUPFAM" id="SSF144091">
    <property type="entry name" value="Rhomboid-like"/>
    <property type="match status" value="1"/>
</dbReference>
<evidence type="ECO:0000256" key="6">
    <source>
        <dbReference type="ARBA" id="ARBA00022989"/>
    </source>
</evidence>
<feature type="transmembrane region" description="Helical" evidence="8">
    <location>
        <begin position="110"/>
        <end position="133"/>
    </location>
</feature>
<dbReference type="EMBL" id="JAESVN010000001">
    <property type="protein sequence ID" value="MBL4916007.1"/>
    <property type="molecule type" value="Genomic_DNA"/>
</dbReference>
<dbReference type="Gene3D" id="1.20.1540.10">
    <property type="entry name" value="Rhomboid-like"/>
    <property type="match status" value="1"/>
</dbReference>
<dbReference type="GO" id="GO:0004252">
    <property type="term" value="F:serine-type endopeptidase activity"/>
    <property type="evidence" value="ECO:0007669"/>
    <property type="project" value="InterPro"/>
</dbReference>
<proteinExistence type="predicted"/>
<feature type="transmembrane region" description="Helical" evidence="8">
    <location>
        <begin position="84"/>
        <end position="103"/>
    </location>
</feature>
<evidence type="ECO:0000313" key="11">
    <source>
        <dbReference type="Proteomes" id="UP000648908"/>
    </source>
</evidence>
<dbReference type="RefSeq" id="WP_202686668.1">
    <property type="nucleotide sequence ID" value="NZ_JAESVN010000001.1"/>
</dbReference>
<accession>A0A8K0XZP6</accession>
<dbReference type="InterPro" id="IPR022764">
    <property type="entry name" value="Peptidase_S54_rhomboid_dom"/>
</dbReference>
<name>A0A8K0XZP6_9RHOB</name>
<dbReference type="AlphaFoldDB" id="A0A8K0XZP6"/>
<keyword evidence="4" id="KW-0378">Hydrolase</keyword>
<evidence type="ECO:0000256" key="3">
    <source>
        <dbReference type="ARBA" id="ARBA00022692"/>
    </source>
</evidence>
<gene>
    <name evidence="10" type="ORF">JL811_02130</name>
</gene>
<dbReference type="PANTHER" id="PTHR22936:SF69">
    <property type="entry name" value="RHOMBOID-LIKE PROTEIN"/>
    <property type="match status" value="1"/>
</dbReference>
<feature type="transmembrane region" description="Helical" evidence="8">
    <location>
        <begin position="200"/>
        <end position="219"/>
    </location>
</feature>
<organism evidence="10 11">
    <name type="scientific">Szabonella alba</name>
    <dbReference type="NCBI Taxonomy" id="2804194"/>
    <lineage>
        <taxon>Bacteria</taxon>
        <taxon>Pseudomonadati</taxon>
        <taxon>Pseudomonadota</taxon>
        <taxon>Alphaproteobacteria</taxon>
        <taxon>Rhodobacterales</taxon>
        <taxon>Paracoccaceae</taxon>
        <taxon>Szabonella</taxon>
    </lineage>
</organism>
<sequence>MTTDPNAAPLNPLPAIVWILALPIIAMETVLNLASRGILGGAEGVGWRLQAMERFAFSPDLMRAMISLGDYPPHHLMRLVSYPLVHGNLTHAIFVIVFLLALGKMVGEVFRWWGVALVFFGAALVGALAYTALPGVQAPLIGGYPAVYGLIGAFTWLLWMRLAGTGSSQYRAFSLIGMLMACQLLFGLIFGGGLHWVAELAGFGAGFLLSFVVSPGGWARMRARLRER</sequence>
<dbReference type="InterPro" id="IPR035952">
    <property type="entry name" value="Rhomboid-like_sf"/>
</dbReference>
<keyword evidence="3 8" id="KW-0812">Transmembrane</keyword>
<feature type="transmembrane region" description="Helical" evidence="8">
    <location>
        <begin position="172"/>
        <end position="194"/>
    </location>
</feature>
<dbReference type="Proteomes" id="UP000648908">
    <property type="component" value="Unassembled WGS sequence"/>
</dbReference>
<comment type="subcellular location">
    <subcellularLocation>
        <location evidence="1">Membrane</location>
        <topology evidence="1">Multi-pass membrane protein</topology>
    </subcellularLocation>
</comment>
<evidence type="ECO:0000256" key="1">
    <source>
        <dbReference type="ARBA" id="ARBA00004141"/>
    </source>
</evidence>
<dbReference type="Pfam" id="PF01694">
    <property type="entry name" value="Rhomboid"/>
    <property type="match status" value="1"/>
</dbReference>
<keyword evidence="7 8" id="KW-0472">Membrane</keyword>
<dbReference type="PANTHER" id="PTHR22936">
    <property type="entry name" value="RHOMBOID-RELATED"/>
    <property type="match status" value="1"/>
</dbReference>
<evidence type="ECO:0000256" key="4">
    <source>
        <dbReference type="ARBA" id="ARBA00022801"/>
    </source>
</evidence>
<evidence type="ECO:0000256" key="2">
    <source>
        <dbReference type="ARBA" id="ARBA00022670"/>
    </source>
</evidence>
<feature type="transmembrane region" description="Helical" evidence="8">
    <location>
        <begin position="15"/>
        <end position="34"/>
    </location>
</feature>
<keyword evidence="5" id="KW-0720">Serine protease</keyword>
<evidence type="ECO:0000256" key="7">
    <source>
        <dbReference type="ARBA" id="ARBA00023136"/>
    </source>
</evidence>
<dbReference type="InterPro" id="IPR002610">
    <property type="entry name" value="Peptidase_S54_rhomboid-like"/>
</dbReference>
<dbReference type="GO" id="GO:0006508">
    <property type="term" value="P:proteolysis"/>
    <property type="evidence" value="ECO:0007669"/>
    <property type="project" value="UniProtKB-KW"/>
</dbReference>
<reference evidence="10" key="1">
    <citation type="submission" date="2021-01" db="EMBL/GenBank/DDBJ databases">
        <title>Tabrizicola alba sp. nov. a motile alkaliphilic bacterium isolated from a soda lake.</title>
        <authorList>
            <person name="Szuroczki S."/>
            <person name="Abbaszade G."/>
            <person name="Schumann P."/>
            <person name="Toth E."/>
        </authorList>
    </citation>
    <scope>NUCLEOTIDE SEQUENCE</scope>
    <source>
        <strain evidence="10">DMG-N-6</strain>
    </source>
</reference>
<evidence type="ECO:0000259" key="9">
    <source>
        <dbReference type="Pfam" id="PF01694"/>
    </source>
</evidence>
<keyword evidence="2 10" id="KW-0645">Protease</keyword>
<evidence type="ECO:0000256" key="8">
    <source>
        <dbReference type="SAM" id="Phobius"/>
    </source>
</evidence>
<dbReference type="GO" id="GO:0016020">
    <property type="term" value="C:membrane"/>
    <property type="evidence" value="ECO:0007669"/>
    <property type="project" value="UniProtKB-SubCell"/>
</dbReference>
<feature type="transmembrane region" description="Helical" evidence="8">
    <location>
        <begin position="139"/>
        <end position="160"/>
    </location>
</feature>
<comment type="caution">
    <text evidence="10">The sequence shown here is derived from an EMBL/GenBank/DDBJ whole genome shotgun (WGS) entry which is preliminary data.</text>
</comment>
<evidence type="ECO:0000313" key="10">
    <source>
        <dbReference type="EMBL" id="MBL4916007.1"/>
    </source>
</evidence>
<protein>
    <submittedName>
        <fullName evidence="10">Rhomboid family intramembrane serine protease</fullName>
    </submittedName>
</protein>